<dbReference type="EMBL" id="JAVFHQ010000024">
    <property type="protein sequence ID" value="KAK4544592.1"/>
    <property type="molecule type" value="Genomic_DNA"/>
</dbReference>
<protein>
    <submittedName>
        <fullName evidence="1">Uncharacterized protein</fullName>
    </submittedName>
</protein>
<evidence type="ECO:0000313" key="2">
    <source>
        <dbReference type="Proteomes" id="UP001324427"/>
    </source>
</evidence>
<organism evidence="1 2">
    <name type="scientific">Oleoguttula mirabilis</name>
    <dbReference type="NCBI Taxonomy" id="1507867"/>
    <lineage>
        <taxon>Eukaryota</taxon>
        <taxon>Fungi</taxon>
        <taxon>Dikarya</taxon>
        <taxon>Ascomycota</taxon>
        <taxon>Pezizomycotina</taxon>
        <taxon>Dothideomycetes</taxon>
        <taxon>Dothideomycetidae</taxon>
        <taxon>Mycosphaerellales</taxon>
        <taxon>Teratosphaeriaceae</taxon>
        <taxon>Oleoguttula</taxon>
    </lineage>
</organism>
<evidence type="ECO:0000313" key="1">
    <source>
        <dbReference type="EMBL" id="KAK4544592.1"/>
    </source>
</evidence>
<reference evidence="1 2" key="1">
    <citation type="submission" date="2021-11" db="EMBL/GenBank/DDBJ databases">
        <title>Black yeast isolated from Biological Soil Crust.</title>
        <authorList>
            <person name="Kurbessoian T."/>
        </authorList>
    </citation>
    <scope>NUCLEOTIDE SEQUENCE [LARGE SCALE GENOMIC DNA]</scope>
    <source>
        <strain evidence="1 2">CCFEE 5522</strain>
    </source>
</reference>
<proteinExistence type="predicted"/>
<dbReference type="InterPro" id="IPR038883">
    <property type="entry name" value="AN11006-like"/>
</dbReference>
<dbReference type="Proteomes" id="UP001324427">
    <property type="component" value="Unassembled WGS sequence"/>
</dbReference>
<dbReference type="PANTHER" id="PTHR42085:SF1">
    <property type="entry name" value="F-BOX DOMAIN-CONTAINING PROTEIN"/>
    <property type="match status" value="1"/>
</dbReference>
<comment type="caution">
    <text evidence="1">The sequence shown here is derived from an EMBL/GenBank/DDBJ whole genome shotgun (WGS) entry which is preliminary data.</text>
</comment>
<sequence>MTEGESTFVTENVAFRLMDLPQELRDLIYWHAVTIDSFTLQNQHLFELLGHNLQQSNIMMHQRRQCLNTYRALARVSRQVHGEVTEVFFRDNRFEFWMIDCFVAEGVGLWLHRVDKSFVARMRRIRIVQALKPLEGSVDVSLPKAGDLYRIDGHGQPWEQGPNDAIKQTTAYRRNHQILGDALSAAQKHMGRRARTHIRILRRGDPSTPRLYVSHVVEQERGRARERLPPTTFHFTPSFLLSMLRAVMPVGELAVPIGKKRYWYETRCISPDYCWCDDCERYKRGESFYLDVSEEERRGGRDHKFGAFHPIAEHLY</sequence>
<keyword evidence="2" id="KW-1185">Reference proteome</keyword>
<name>A0AAV9JHE7_9PEZI</name>
<dbReference type="PANTHER" id="PTHR42085">
    <property type="entry name" value="F-BOX DOMAIN-CONTAINING PROTEIN"/>
    <property type="match status" value="1"/>
</dbReference>
<dbReference type="AlphaFoldDB" id="A0AAV9JHE7"/>
<gene>
    <name evidence="1" type="ORF">LTR36_004164</name>
</gene>
<accession>A0AAV9JHE7</accession>